<evidence type="ECO:0000313" key="3">
    <source>
        <dbReference type="EMBL" id="TMQ70465.1"/>
    </source>
</evidence>
<dbReference type="Proteomes" id="UP000319836">
    <property type="component" value="Unassembled WGS sequence"/>
</dbReference>
<dbReference type="GO" id="GO:0003677">
    <property type="term" value="F:DNA binding"/>
    <property type="evidence" value="ECO:0007669"/>
    <property type="project" value="InterPro"/>
</dbReference>
<dbReference type="GO" id="GO:0006310">
    <property type="term" value="P:DNA recombination"/>
    <property type="evidence" value="ECO:0007669"/>
    <property type="project" value="UniProtKB-KW"/>
</dbReference>
<accession>A0A538U3L7</accession>
<reference evidence="3 4" key="1">
    <citation type="journal article" date="2019" name="Nat. Microbiol.">
        <title>Mediterranean grassland soil C-N compound turnover is dependent on rainfall and depth, and is mediated by genomically divergent microorganisms.</title>
        <authorList>
            <person name="Diamond S."/>
            <person name="Andeer P.F."/>
            <person name="Li Z."/>
            <person name="Crits-Christoph A."/>
            <person name="Burstein D."/>
            <person name="Anantharaman K."/>
            <person name="Lane K.R."/>
            <person name="Thomas B.C."/>
            <person name="Pan C."/>
            <person name="Northen T.R."/>
            <person name="Banfield J.F."/>
        </authorList>
    </citation>
    <scope>NUCLEOTIDE SEQUENCE [LARGE SCALE GENOMIC DNA]</scope>
    <source>
        <strain evidence="3">WS_10</strain>
    </source>
</reference>
<proteinExistence type="predicted"/>
<dbReference type="CDD" id="cd00397">
    <property type="entry name" value="DNA_BRE_C"/>
    <property type="match status" value="1"/>
</dbReference>
<dbReference type="InterPro" id="IPR011010">
    <property type="entry name" value="DNA_brk_join_enz"/>
</dbReference>
<dbReference type="InterPro" id="IPR002104">
    <property type="entry name" value="Integrase_catalytic"/>
</dbReference>
<gene>
    <name evidence="3" type="ORF">E6K80_08430</name>
</gene>
<evidence type="ECO:0000259" key="2">
    <source>
        <dbReference type="PROSITE" id="PS51898"/>
    </source>
</evidence>
<comment type="caution">
    <text evidence="3">The sequence shown here is derived from an EMBL/GenBank/DDBJ whole genome shotgun (WGS) entry which is preliminary data.</text>
</comment>
<organism evidence="3 4">
    <name type="scientific">Eiseniibacteriota bacterium</name>
    <dbReference type="NCBI Taxonomy" id="2212470"/>
    <lineage>
        <taxon>Bacteria</taxon>
        <taxon>Candidatus Eiseniibacteriota</taxon>
    </lineage>
</organism>
<dbReference type="SUPFAM" id="SSF56349">
    <property type="entry name" value="DNA breaking-rejoining enzymes"/>
    <property type="match status" value="1"/>
</dbReference>
<sequence length="133" mass="15078">MKASSSQSVSWIQPRAESVAERCSRAASSTHRLILVPRLTGPAQRLSPYFTQHELRALFSAITDRRDRALFALIYHYGLRVGELALLDRADVDLERGRIVVKRLKGGAWFERPLWVRDASGHTTSPLELIILR</sequence>
<feature type="domain" description="Tyr recombinase" evidence="2">
    <location>
        <begin position="45"/>
        <end position="133"/>
    </location>
</feature>
<dbReference type="GO" id="GO:0015074">
    <property type="term" value="P:DNA integration"/>
    <property type="evidence" value="ECO:0007669"/>
    <property type="project" value="InterPro"/>
</dbReference>
<dbReference type="InterPro" id="IPR013762">
    <property type="entry name" value="Integrase-like_cat_sf"/>
</dbReference>
<dbReference type="Pfam" id="PF00589">
    <property type="entry name" value="Phage_integrase"/>
    <property type="match status" value="1"/>
</dbReference>
<dbReference type="Gene3D" id="1.10.443.10">
    <property type="entry name" value="Intergrase catalytic core"/>
    <property type="match status" value="1"/>
</dbReference>
<dbReference type="EMBL" id="VBPA01000202">
    <property type="protein sequence ID" value="TMQ70465.1"/>
    <property type="molecule type" value="Genomic_DNA"/>
</dbReference>
<name>A0A538U3L7_UNCEI</name>
<dbReference type="AlphaFoldDB" id="A0A538U3L7"/>
<protein>
    <submittedName>
        <fullName evidence="3">Site-specific integrase</fullName>
    </submittedName>
</protein>
<dbReference type="PROSITE" id="PS51898">
    <property type="entry name" value="TYR_RECOMBINASE"/>
    <property type="match status" value="1"/>
</dbReference>
<evidence type="ECO:0000313" key="4">
    <source>
        <dbReference type="Proteomes" id="UP000319836"/>
    </source>
</evidence>
<evidence type="ECO:0000256" key="1">
    <source>
        <dbReference type="ARBA" id="ARBA00023172"/>
    </source>
</evidence>
<keyword evidence="1" id="KW-0233">DNA recombination</keyword>